<dbReference type="EMBL" id="CP010586">
    <property type="protein sequence ID" value="AKP77807.1"/>
    <property type="molecule type" value="Genomic_DNA"/>
</dbReference>
<gene>
    <name evidence="1" type="ORF">AS52_02846</name>
</gene>
<organism evidence="1 2">
    <name type="scientific">Priestia megaterium Q3</name>
    <dbReference type="NCBI Taxonomy" id="1452722"/>
    <lineage>
        <taxon>Bacteria</taxon>
        <taxon>Bacillati</taxon>
        <taxon>Bacillota</taxon>
        <taxon>Bacilli</taxon>
        <taxon>Bacillales</taxon>
        <taxon>Bacillaceae</taxon>
        <taxon>Priestia</taxon>
    </lineage>
</organism>
<protein>
    <submittedName>
        <fullName evidence="1">Uncharacterized protein</fullName>
    </submittedName>
</protein>
<dbReference type="RefSeq" id="WP_028412989.1">
    <property type="nucleotide sequence ID" value="NZ_CP010586.1"/>
</dbReference>
<sequence>MSKIHDSKILNYQIDFEYSKIHMKVENEQEKQVKILFEDFFAFHFENQLSGSIIFDIVEGDVDSFALENKELLDKEKDYLWPMDYEYVEDLINYIKENSYHYYKIYASYGLNGWILSKVVLFER</sequence>
<proteinExistence type="predicted"/>
<accession>A0A806TTE4</accession>
<name>A0A806TTE4_PRIMG</name>
<evidence type="ECO:0000313" key="1">
    <source>
        <dbReference type="EMBL" id="AKP77807.1"/>
    </source>
</evidence>
<dbReference type="Proteomes" id="UP000036410">
    <property type="component" value="Chromosome"/>
</dbReference>
<dbReference type="AlphaFoldDB" id="A0A806TTE4"/>
<evidence type="ECO:0000313" key="2">
    <source>
        <dbReference type="Proteomes" id="UP000036410"/>
    </source>
</evidence>
<reference evidence="1 2" key="1">
    <citation type="submission" date="2015-01" db="EMBL/GenBank/DDBJ databases">
        <title>Genome sequence of bacillus megaterium Q3.</title>
        <authorList>
            <person name="Wang Y."/>
            <person name="Luo K."/>
            <person name="Bai L."/>
            <person name="Luo F."/>
        </authorList>
    </citation>
    <scope>NUCLEOTIDE SEQUENCE [LARGE SCALE GENOMIC DNA]</scope>
    <source>
        <strain evidence="1 2">Q3</strain>
    </source>
</reference>